<dbReference type="AlphaFoldDB" id="H0EYF0"/>
<dbReference type="EMBL" id="AGUE01000249">
    <property type="protein sequence ID" value="EHK96455.1"/>
    <property type="molecule type" value="Genomic_DNA"/>
</dbReference>
<dbReference type="GO" id="GO:0048476">
    <property type="term" value="C:Holliday junction resolvase complex"/>
    <property type="evidence" value="ECO:0007669"/>
    <property type="project" value="InterPro"/>
</dbReference>
<evidence type="ECO:0000256" key="11">
    <source>
        <dbReference type="ARBA" id="ARBA00023242"/>
    </source>
</evidence>
<protein>
    <submittedName>
        <fullName evidence="13">Putative Crossover junction endonuclease eme1</fullName>
    </submittedName>
</protein>
<evidence type="ECO:0000313" key="14">
    <source>
        <dbReference type="Proteomes" id="UP000005446"/>
    </source>
</evidence>
<dbReference type="InterPro" id="IPR033310">
    <property type="entry name" value="Mms4/EME1/EME2"/>
</dbReference>
<accession>H0EYF0</accession>
<keyword evidence="10" id="KW-0234">DNA repair</keyword>
<keyword evidence="12" id="KW-0469">Meiosis</keyword>
<dbReference type="Pfam" id="PF21292">
    <property type="entry name" value="EME1-MUS81_C"/>
    <property type="match status" value="1"/>
</dbReference>
<evidence type="ECO:0000256" key="10">
    <source>
        <dbReference type="ARBA" id="ARBA00023204"/>
    </source>
</evidence>
<keyword evidence="11" id="KW-0539">Nucleus</keyword>
<comment type="cofactor">
    <cofactor evidence="1">
        <name>Mg(2+)</name>
        <dbReference type="ChEBI" id="CHEBI:18420"/>
    </cofactor>
</comment>
<evidence type="ECO:0000256" key="4">
    <source>
        <dbReference type="ARBA" id="ARBA00022723"/>
    </source>
</evidence>
<comment type="caution">
    <text evidence="13">The sequence shown here is derived from an EMBL/GenBank/DDBJ whole genome shotgun (WGS) entry which is preliminary data.</text>
</comment>
<dbReference type="GO" id="GO:0006302">
    <property type="term" value="P:double-strand break repair"/>
    <property type="evidence" value="ECO:0007669"/>
    <property type="project" value="TreeGrafter"/>
</dbReference>
<keyword evidence="8" id="KW-0460">Magnesium</keyword>
<gene>
    <name evidence="13" type="ORF">M7I_7850</name>
</gene>
<evidence type="ECO:0000256" key="12">
    <source>
        <dbReference type="ARBA" id="ARBA00023254"/>
    </source>
</evidence>
<evidence type="ECO:0000256" key="2">
    <source>
        <dbReference type="ARBA" id="ARBA00004123"/>
    </source>
</evidence>
<dbReference type="GO" id="GO:0000712">
    <property type="term" value="P:resolution of meiotic recombination intermediates"/>
    <property type="evidence" value="ECO:0007669"/>
    <property type="project" value="TreeGrafter"/>
</dbReference>
<dbReference type="Proteomes" id="UP000005446">
    <property type="component" value="Unassembled WGS sequence"/>
</dbReference>
<keyword evidence="3" id="KW-0540">Nuclease</keyword>
<reference evidence="13 14" key="1">
    <citation type="journal article" date="2012" name="Eukaryot. Cell">
        <title>Genome sequence of the fungus Glarea lozoyensis: the first genome sequence of a species from the Helotiaceae family.</title>
        <authorList>
            <person name="Youssar L."/>
            <person name="Gruening B.A."/>
            <person name="Erxleben A."/>
            <person name="Guenther S."/>
            <person name="Huettel W."/>
        </authorList>
    </citation>
    <scope>NUCLEOTIDE SEQUENCE [LARGE SCALE GENOMIC DNA]</scope>
    <source>
        <strain evidence="14">ATCC 74030 / MF5533</strain>
    </source>
</reference>
<proteinExistence type="predicted"/>
<dbReference type="GO" id="GO:0005634">
    <property type="term" value="C:nucleus"/>
    <property type="evidence" value="ECO:0007669"/>
    <property type="project" value="UniProtKB-SubCell"/>
</dbReference>
<comment type="subcellular location">
    <subcellularLocation>
        <location evidence="2">Nucleus</location>
    </subcellularLocation>
</comment>
<evidence type="ECO:0000256" key="6">
    <source>
        <dbReference type="ARBA" id="ARBA00022763"/>
    </source>
</evidence>
<evidence type="ECO:0000256" key="1">
    <source>
        <dbReference type="ARBA" id="ARBA00001946"/>
    </source>
</evidence>
<dbReference type="FunFam" id="1.10.150.670:FF:000004">
    <property type="entry name" value="Crossover junction endonuclease EME1"/>
    <property type="match status" value="1"/>
</dbReference>
<keyword evidence="7" id="KW-0378">Hydrolase</keyword>
<evidence type="ECO:0000256" key="9">
    <source>
        <dbReference type="ARBA" id="ARBA00023172"/>
    </source>
</evidence>
<name>H0EYF0_GLAL7</name>
<sequence>MESGQVKTGVDAEDTFVKMLQEILRLTSSCAYGIAGKYPDVPALIRGFEQHGPGMLEDLRKVANRNGAVTDKRIGPSISRRVYSIFMGRDPGSTDV</sequence>
<dbReference type="InterPro" id="IPR042530">
    <property type="entry name" value="EME1/EME2_C"/>
</dbReference>
<evidence type="ECO:0000256" key="8">
    <source>
        <dbReference type="ARBA" id="ARBA00022842"/>
    </source>
</evidence>
<keyword evidence="5 13" id="KW-0255">Endonuclease</keyword>
<dbReference type="PANTHER" id="PTHR21077:SF5">
    <property type="entry name" value="CROSSOVER JUNCTION ENDONUCLEASE MMS4"/>
    <property type="match status" value="1"/>
</dbReference>
<dbReference type="PANTHER" id="PTHR21077">
    <property type="entry name" value="EME1 PROTEIN"/>
    <property type="match status" value="1"/>
</dbReference>
<organism evidence="13 14">
    <name type="scientific">Glarea lozoyensis (strain ATCC 74030 / MF5533)</name>
    <dbReference type="NCBI Taxonomy" id="1104152"/>
    <lineage>
        <taxon>Eukaryota</taxon>
        <taxon>Fungi</taxon>
        <taxon>Dikarya</taxon>
        <taxon>Ascomycota</taxon>
        <taxon>Pezizomycotina</taxon>
        <taxon>Leotiomycetes</taxon>
        <taxon>Helotiales</taxon>
        <taxon>Helotiaceae</taxon>
        <taxon>Glarea</taxon>
    </lineage>
</organism>
<dbReference type="Gene3D" id="1.10.150.670">
    <property type="entry name" value="Crossover junction endonuclease EME1, DNA-binding domain"/>
    <property type="match status" value="1"/>
</dbReference>
<keyword evidence="6" id="KW-0227">DNA damage</keyword>
<evidence type="ECO:0000256" key="5">
    <source>
        <dbReference type="ARBA" id="ARBA00022759"/>
    </source>
</evidence>
<dbReference type="GO" id="GO:0031573">
    <property type="term" value="P:mitotic intra-S DNA damage checkpoint signaling"/>
    <property type="evidence" value="ECO:0007669"/>
    <property type="project" value="TreeGrafter"/>
</dbReference>
<dbReference type="OrthoDB" id="343092at2759"/>
<dbReference type="HOGENOM" id="CLU_2359939_0_0_1"/>
<dbReference type="InParanoid" id="H0EYF0"/>
<evidence type="ECO:0000313" key="13">
    <source>
        <dbReference type="EMBL" id="EHK96455.1"/>
    </source>
</evidence>
<evidence type="ECO:0000256" key="3">
    <source>
        <dbReference type="ARBA" id="ARBA00022722"/>
    </source>
</evidence>
<keyword evidence="14" id="KW-1185">Reference proteome</keyword>
<evidence type="ECO:0000256" key="7">
    <source>
        <dbReference type="ARBA" id="ARBA00022801"/>
    </source>
</evidence>
<dbReference type="GO" id="GO:0008821">
    <property type="term" value="F:crossover junction DNA endonuclease activity"/>
    <property type="evidence" value="ECO:0007669"/>
    <property type="project" value="TreeGrafter"/>
</dbReference>
<keyword evidence="4" id="KW-0479">Metal-binding</keyword>
<keyword evidence="9" id="KW-0233">DNA recombination</keyword>
<dbReference type="GO" id="GO:0031297">
    <property type="term" value="P:replication fork processing"/>
    <property type="evidence" value="ECO:0007669"/>
    <property type="project" value="TreeGrafter"/>
</dbReference>
<dbReference type="GO" id="GO:0046872">
    <property type="term" value="F:metal ion binding"/>
    <property type="evidence" value="ECO:0007669"/>
    <property type="project" value="UniProtKB-KW"/>
</dbReference>